<dbReference type="InterPro" id="IPR009836">
    <property type="entry name" value="GRDP-like"/>
</dbReference>
<dbReference type="EMBL" id="VJMH01000014">
    <property type="protein sequence ID" value="KAF0720435.1"/>
    <property type="molecule type" value="Genomic_DNA"/>
</dbReference>
<dbReference type="AlphaFoldDB" id="A0A485K2H7"/>
<dbReference type="Proteomes" id="UP000332933">
    <property type="component" value="Unassembled WGS sequence"/>
</dbReference>
<accession>A0A485K2H7</accession>
<organism evidence="2 3">
    <name type="scientific">Aphanomyces stellatus</name>
    <dbReference type="NCBI Taxonomy" id="120398"/>
    <lineage>
        <taxon>Eukaryota</taxon>
        <taxon>Sar</taxon>
        <taxon>Stramenopiles</taxon>
        <taxon>Oomycota</taxon>
        <taxon>Saprolegniomycetes</taxon>
        <taxon>Saprolegniales</taxon>
        <taxon>Verrucalvaceae</taxon>
        <taxon>Aphanomyces</taxon>
    </lineage>
</organism>
<dbReference type="Pfam" id="PF07173">
    <property type="entry name" value="GRDP-like"/>
    <property type="match status" value="1"/>
</dbReference>
<evidence type="ECO:0000313" key="1">
    <source>
        <dbReference type="EMBL" id="KAF0720435.1"/>
    </source>
</evidence>
<evidence type="ECO:0000313" key="2">
    <source>
        <dbReference type="EMBL" id="VFT77538.1"/>
    </source>
</evidence>
<gene>
    <name evidence="2" type="primary">Aste57867_312</name>
    <name evidence="1" type="ORF">As57867_000312</name>
    <name evidence="2" type="ORF">ASTE57867_312</name>
</gene>
<dbReference type="OrthoDB" id="70373at2759"/>
<protein>
    <submittedName>
        <fullName evidence="2">Aste57867_312 protein</fullName>
    </submittedName>
</protein>
<proteinExistence type="predicted"/>
<evidence type="ECO:0000313" key="3">
    <source>
        <dbReference type="Proteomes" id="UP000332933"/>
    </source>
</evidence>
<dbReference type="PANTHER" id="PTHR34365:SF7">
    <property type="entry name" value="GLYCINE-RICH DOMAIN-CONTAINING PROTEIN 1"/>
    <property type="match status" value="1"/>
</dbReference>
<sequence length="576" mass="63337">MQQPDKTIVDAIPVLPSNAACIVLPDFQIDLQVQDTSSLVRSWVWAQVVIRGQQLTVTNSLKSKQLVTIQTTNVTVQPHAGHQYLLLDNGKTVLTLSCPSPTLFGKFESVLRYSATTPYWVLPPRDIFQDLVDVATTIVETDKTITGTSKTPPSVTTADVVTYLAHIQPVYDHILTLTTKTDLLHYLCQLESDYLSSRLLSDSTSSRHDNHSFAHLVHRHHPTDYSRSLSDATWALANTDAVVCPHCTVLQSGDVLFDVRMLGLPTACLSCGHVISDKSLRLGAFRHDHPTFSITIGHATNHIPMPALRPDGDTDGFQADVSRALFSFERQTGMAIPKATRAALDATLTSYVQRLDLVAAMARHLVFVSQVCTHVGYWRHPTVLAAAVIRYNHFCRLAQAHPKKTLLPTVDIALVRHVHQTMSVLPCFPQPKQVDVAYAETYILWAEMNHGSAYSSAAPSFAAYTSGGNAMTQPLRKKKWEKWSRLPSRDCRFVGVDDYVADVVSTRDDGASTDDVCVVTDNTYVAVIGTPLIGNDDTRDSNSMTLTSGLRIRGKKNKLLHAVGLALLLPIAGQVS</sequence>
<keyword evidence="3" id="KW-1185">Reference proteome</keyword>
<reference evidence="2 3" key="1">
    <citation type="submission" date="2019-03" db="EMBL/GenBank/DDBJ databases">
        <authorList>
            <person name="Gaulin E."/>
            <person name="Dumas B."/>
        </authorList>
    </citation>
    <scope>NUCLEOTIDE SEQUENCE [LARGE SCALE GENOMIC DNA]</scope>
    <source>
        <strain evidence="2">CBS 568.67</strain>
    </source>
</reference>
<dbReference type="PANTHER" id="PTHR34365">
    <property type="entry name" value="ENOLASE (DUF1399)"/>
    <property type="match status" value="1"/>
</dbReference>
<reference evidence="1" key="2">
    <citation type="submission" date="2019-06" db="EMBL/GenBank/DDBJ databases">
        <title>Genomics analysis of Aphanomyces spp. identifies a new class of oomycete effector associated with host adaptation.</title>
        <authorList>
            <person name="Gaulin E."/>
        </authorList>
    </citation>
    <scope>NUCLEOTIDE SEQUENCE</scope>
    <source>
        <strain evidence="1">CBS 578.67</strain>
    </source>
</reference>
<name>A0A485K2H7_9STRA</name>
<dbReference type="EMBL" id="CAADRA010000014">
    <property type="protein sequence ID" value="VFT77538.1"/>
    <property type="molecule type" value="Genomic_DNA"/>
</dbReference>